<sequence length="494" mass="54561">MQISDRTFGCSSSVFMDHKDNCTEEGDDDQSSSSSCPDSPEMDRNPSPPPEGDEEIVEEADAIGETVYSKHWLFSTLTQLIQMVTDQESKEGEQELSEEHEDELCKVWDMAMNKDVAGFLQEFKAPDILLGVIAKSRNPRLTEICVGILGNMACFHDTCASLSQNVDLGDVLLLLLGDSDPPTLLETCRLLVTCLSQPDVAPLWLQRIQQQAATCNNLCFIMCSSTNVELLMKVGELVDKLFDEDEDLMKSWLSGLPGESDPDKDTHQDISSSLLEAAVQLRKESPEALEVYLHALQLLTTVDEGVQNLVSEGGCGEALWTFVCEVVCEDLCQPGDPSIVLQEQKALLAPALALLSTLYSSLQRDISLSLVGSLFRILYFHTENQQAGHKRKQESGDGQTDEVRDQEDTDVQLQALVEIAAELLCTVLPDLPKDTVSQLVRQDDFSEKICVSALKTLLPQNITSVQFLVSMLSEVEPNLADILRRECSIPSEPE</sequence>
<dbReference type="OrthoDB" id="2156856at2759"/>
<gene>
    <name evidence="5" type="primary">SAAL1</name>
    <name evidence="5" type="ORF">AMEX_G3554</name>
</gene>
<dbReference type="SUPFAM" id="SSF48371">
    <property type="entry name" value="ARM repeat"/>
    <property type="match status" value="1"/>
</dbReference>
<dbReference type="Gene3D" id="1.25.10.10">
    <property type="entry name" value="Leucine-rich Repeat Variant"/>
    <property type="match status" value="1"/>
</dbReference>
<evidence type="ECO:0000256" key="3">
    <source>
        <dbReference type="ARBA" id="ARBA00038401"/>
    </source>
</evidence>
<protein>
    <submittedName>
        <fullName evidence="5">Protein SAAL1</fullName>
    </submittedName>
</protein>
<dbReference type="Proteomes" id="UP000752171">
    <property type="component" value="Unassembled WGS sequence"/>
</dbReference>
<feature type="compositionally biased region" description="Polar residues" evidence="4">
    <location>
        <begin position="1"/>
        <end position="14"/>
    </location>
</feature>
<dbReference type="PANTHER" id="PTHR23424:SF23">
    <property type="entry name" value="PROTEIN SAAL1"/>
    <property type="match status" value="1"/>
</dbReference>
<evidence type="ECO:0000256" key="2">
    <source>
        <dbReference type="ARBA" id="ARBA00023242"/>
    </source>
</evidence>
<organism evidence="5 6">
    <name type="scientific">Astyanax mexicanus</name>
    <name type="common">Blind cave fish</name>
    <name type="synonym">Astyanax fasciatus mexicanus</name>
    <dbReference type="NCBI Taxonomy" id="7994"/>
    <lineage>
        <taxon>Eukaryota</taxon>
        <taxon>Metazoa</taxon>
        <taxon>Chordata</taxon>
        <taxon>Craniata</taxon>
        <taxon>Vertebrata</taxon>
        <taxon>Euteleostomi</taxon>
        <taxon>Actinopterygii</taxon>
        <taxon>Neopterygii</taxon>
        <taxon>Teleostei</taxon>
        <taxon>Ostariophysi</taxon>
        <taxon>Characiformes</taxon>
        <taxon>Characoidei</taxon>
        <taxon>Acestrorhamphidae</taxon>
        <taxon>Acestrorhamphinae</taxon>
        <taxon>Astyanax</taxon>
    </lineage>
</organism>
<dbReference type="PANTHER" id="PTHR23424">
    <property type="entry name" value="SERUM AMYLOID A"/>
    <property type="match status" value="1"/>
</dbReference>
<dbReference type="InterPro" id="IPR052464">
    <property type="entry name" value="Synovial_Prolif_Regulator"/>
</dbReference>
<accession>A0A8T2MFT1</accession>
<comment type="caution">
    <text evidence="5">The sequence shown here is derived from an EMBL/GenBank/DDBJ whole genome shotgun (WGS) entry which is preliminary data.</text>
</comment>
<comment type="similarity">
    <text evidence="3">Belongs to the SAAL1 family.</text>
</comment>
<feature type="region of interest" description="Disordered" evidence="4">
    <location>
        <begin position="388"/>
        <end position="407"/>
    </location>
</feature>
<comment type="subcellular location">
    <subcellularLocation>
        <location evidence="1">Nucleus</location>
    </subcellularLocation>
</comment>
<dbReference type="InterPro" id="IPR011989">
    <property type="entry name" value="ARM-like"/>
</dbReference>
<proteinExistence type="inferred from homology"/>
<dbReference type="GO" id="GO:1901647">
    <property type="term" value="P:positive regulation of synoviocyte proliferation"/>
    <property type="evidence" value="ECO:0007669"/>
    <property type="project" value="TreeGrafter"/>
</dbReference>
<evidence type="ECO:0000256" key="4">
    <source>
        <dbReference type="SAM" id="MobiDB-lite"/>
    </source>
</evidence>
<dbReference type="GO" id="GO:0005654">
    <property type="term" value="C:nucleoplasm"/>
    <property type="evidence" value="ECO:0007669"/>
    <property type="project" value="TreeGrafter"/>
</dbReference>
<dbReference type="EMBL" id="JAICCE010000002">
    <property type="protein sequence ID" value="KAG9280805.1"/>
    <property type="molecule type" value="Genomic_DNA"/>
</dbReference>
<dbReference type="AlphaFoldDB" id="A0A8T2MFT1"/>
<dbReference type="InterPro" id="IPR016024">
    <property type="entry name" value="ARM-type_fold"/>
</dbReference>
<feature type="region of interest" description="Disordered" evidence="4">
    <location>
        <begin position="1"/>
        <end position="54"/>
    </location>
</feature>
<name>A0A8T2MFT1_ASTMX</name>
<keyword evidence="2" id="KW-0539">Nucleus</keyword>
<reference evidence="5 6" key="1">
    <citation type="submission" date="2021-07" db="EMBL/GenBank/DDBJ databases">
        <authorList>
            <person name="Imarazene B."/>
            <person name="Zahm M."/>
            <person name="Klopp C."/>
            <person name="Cabau C."/>
            <person name="Beille S."/>
            <person name="Jouanno E."/>
            <person name="Castinel A."/>
            <person name="Lluch J."/>
            <person name="Gil L."/>
            <person name="Kuchtly C."/>
            <person name="Lopez Roques C."/>
            <person name="Donnadieu C."/>
            <person name="Parrinello H."/>
            <person name="Journot L."/>
            <person name="Du K."/>
            <person name="Schartl M."/>
            <person name="Retaux S."/>
            <person name="Guiguen Y."/>
        </authorList>
    </citation>
    <scope>NUCLEOTIDE SEQUENCE [LARGE SCALE GENOMIC DNA]</scope>
    <source>
        <strain evidence="5">Pach_M1</strain>
        <tissue evidence="5">Testis</tissue>
    </source>
</reference>
<evidence type="ECO:0000256" key="1">
    <source>
        <dbReference type="ARBA" id="ARBA00004123"/>
    </source>
</evidence>
<evidence type="ECO:0000313" key="6">
    <source>
        <dbReference type="Proteomes" id="UP000752171"/>
    </source>
</evidence>
<evidence type="ECO:0000313" key="5">
    <source>
        <dbReference type="EMBL" id="KAG9280805.1"/>
    </source>
</evidence>